<dbReference type="InterPro" id="IPR002942">
    <property type="entry name" value="S4_RNA-bd"/>
</dbReference>
<sequence length="310" mass="35093">MFTYKNCFTSSLEESHLRLDALLSLRFPNKSRSYFQFLIKQGHVLVNGKAMKKREKTKPGDEIEIYFQITPEIDLTPESIDLEVLYEDEHLIVINKPAGMVVHPAPGHHRGTFVHALLFHCKQIDSDDPLRPGIVHRLDKDTSGILIAAKTRTAHAGLIDLFAKRKIEKTYLAICIGMPRDGLIDTPIARHPSRRKEMTVCMQGKASKTICQVLAQNGSLSLVKLELLTGRTHQLRVHLKHIGTPILGDETYGNAAINKKFSTKRQLLHAYFISFFHPITQQIVSLTAPIPEDLREAIELIDPQREKKSI</sequence>
<protein>
    <recommendedName>
        <fullName evidence="4">Pseudouridine synthase</fullName>
        <ecNumber evidence="4">5.4.99.-</ecNumber>
    </recommendedName>
</protein>
<dbReference type="Proteomes" id="UP000822862">
    <property type="component" value="Chromosome"/>
</dbReference>
<gene>
    <name evidence="6" type="ORF">RHAB15C_0001066</name>
</gene>
<dbReference type="InterPro" id="IPR020103">
    <property type="entry name" value="PsdUridine_synth_cat_dom_sf"/>
</dbReference>
<evidence type="ECO:0000256" key="4">
    <source>
        <dbReference type="RuleBase" id="RU362028"/>
    </source>
</evidence>
<keyword evidence="2 4" id="KW-0413">Isomerase</keyword>
<evidence type="ECO:0000256" key="1">
    <source>
        <dbReference type="ARBA" id="ARBA00010876"/>
    </source>
</evidence>
<dbReference type="Gene3D" id="3.10.290.10">
    <property type="entry name" value="RNA-binding S4 domain"/>
    <property type="match status" value="1"/>
</dbReference>
<comment type="function">
    <text evidence="4">Responsible for synthesis of pseudouridine from uracil.</text>
</comment>
<dbReference type="RefSeq" id="WP_194844733.1">
    <property type="nucleotide sequence ID" value="NZ_CP075585.1"/>
</dbReference>
<proteinExistence type="inferred from homology"/>
<reference evidence="6 7" key="1">
    <citation type="submission" date="2020-01" db="EMBL/GenBank/DDBJ databases">
        <authorList>
            <person name="Sixt B."/>
            <person name="Schulz F."/>
            <person name="Kostanjsek R."/>
            <person name="Koestlbacher S."/>
            <person name="Collingro A."/>
            <person name="Toenshoff E."/>
            <person name="Horn M."/>
        </authorList>
    </citation>
    <scope>NUCLEOTIDE SEQUENCE [LARGE SCALE GENOMIC DNA]</scope>
    <source>
        <strain evidence="6 7">15C</strain>
    </source>
</reference>
<dbReference type="PANTHER" id="PTHR21600:SF44">
    <property type="entry name" value="RIBOSOMAL LARGE SUBUNIT PSEUDOURIDINE SYNTHASE D"/>
    <property type="match status" value="1"/>
</dbReference>
<evidence type="ECO:0000256" key="2">
    <source>
        <dbReference type="ARBA" id="ARBA00023235"/>
    </source>
</evidence>
<dbReference type="Pfam" id="PF00849">
    <property type="entry name" value="PseudoU_synth_2"/>
    <property type="match status" value="1"/>
</dbReference>
<keyword evidence="3" id="KW-0694">RNA-binding</keyword>
<feature type="domain" description="RNA-binding S4" evidence="5">
    <location>
        <begin position="17"/>
        <end position="74"/>
    </location>
</feature>
<dbReference type="PROSITE" id="PS50889">
    <property type="entry name" value="S4"/>
    <property type="match status" value="1"/>
</dbReference>
<organism evidence="6 7">
    <name type="scientific">Candidatus Rhabdochlamydia porcellionis</name>
    <dbReference type="NCBI Taxonomy" id="225148"/>
    <lineage>
        <taxon>Bacteria</taxon>
        <taxon>Pseudomonadati</taxon>
        <taxon>Chlamydiota</taxon>
        <taxon>Chlamydiia</taxon>
        <taxon>Parachlamydiales</taxon>
        <taxon>Candidatus Rhabdochlamydiaceae</taxon>
        <taxon>Candidatus Rhabdochlamydia</taxon>
    </lineage>
</organism>
<evidence type="ECO:0000313" key="7">
    <source>
        <dbReference type="Proteomes" id="UP000822862"/>
    </source>
</evidence>
<dbReference type="SUPFAM" id="SSF55174">
    <property type="entry name" value="Alpha-L RNA-binding motif"/>
    <property type="match status" value="1"/>
</dbReference>
<dbReference type="SUPFAM" id="SSF55120">
    <property type="entry name" value="Pseudouridine synthase"/>
    <property type="match status" value="1"/>
</dbReference>
<reference evidence="6 7" key="2">
    <citation type="submission" date="2021-05" db="EMBL/GenBank/DDBJ databases">
        <title>Ecology and evolution of chlamydial symbionts of arthropods.</title>
        <authorList>
            <person name="Halter T."/>
            <person name="Sixt B.S."/>
            <person name="Toenshoff E.R."/>
            <person name="Koestlbacher S."/>
            <person name="Schulz F."/>
            <person name="Kostanjsek R."/>
            <person name="Collingro A."/>
            <person name="Hendrickx F."/>
            <person name="Horn M."/>
        </authorList>
    </citation>
    <scope>NUCLEOTIDE SEQUENCE [LARGE SCALE GENOMIC DNA]</scope>
    <source>
        <strain evidence="6 7">15C</strain>
    </source>
</reference>
<dbReference type="PROSITE" id="PS01129">
    <property type="entry name" value="PSI_RLU"/>
    <property type="match status" value="1"/>
</dbReference>
<dbReference type="InterPro" id="IPR006224">
    <property type="entry name" value="PsdUridine_synth_RluA-like_CS"/>
</dbReference>
<evidence type="ECO:0000259" key="5">
    <source>
        <dbReference type="SMART" id="SM00363"/>
    </source>
</evidence>
<name>A0ABX8Z0I4_9BACT</name>
<dbReference type="EC" id="5.4.99.-" evidence="4"/>
<dbReference type="EMBL" id="CP075585">
    <property type="protein sequence ID" value="QZA59181.1"/>
    <property type="molecule type" value="Genomic_DNA"/>
</dbReference>
<dbReference type="InterPro" id="IPR006145">
    <property type="entry name" value="PsdUridine_synth_RsuA/RluA"/>
</dbReference>
<evidence type="ECO:0000313" key="6">
    <source>
        <dbReference type="EMBL" id="QZA59181.1"/>
    </source>
</evidence>
<evidence type="ECO:0000256" key="3">
    <source>
        <dbReference type="PROSITE-ProRule" id="PRU00182"/>
    </source>
</evidence>
<dbReference type="Pfam" id="PF01479">
    <property type="entry name" value="S4"/>
    <property type="match status" value="1"/>
</dbReference>
<comment type="similarity">
    <text evidence="1 4">Belongs to the pseudouridine synthase RluA family.</text>
</comment>
<dbReference type="InterPro" id="IPR006225">
    <property type="entry name" value="PsdUridine_synth_RluC/D"/>
</dbReference>
<dbReference type="Gene3D" id="3.30.2350.10">
    <property type="entry name" value="Pseudouridine synthase"/>
    <property type="match status" value="1"/>
</dbReference>
<accession>A0ABX8Z0I4</accession>
<dbReference type="GO" id="GO:0160140">
    <property type="term" value="F:23S rRNA pseudouridine(1911/1915/1917) synthase activity"/>
    <property type="evidence" value="ECO:0007669"/>
    <property type="project" value="UniProtKB-EC"/>
</dbReference>
<comment type="catalytic activity">
    <reaction evidence="4">
        <text>a uridine in RNA = a pseudouridine in RNA</text>
        <dbReference type="Rhea" id="RHEA:48348"/>
        <dbReference type="Rhea" id="RHEA-COMP:12068"/>
        <dbReference type="Rhea" id="RHEA-COMP:12069"/>
        <dbReference type="ChEBI" id="CHEBI:65314"/>
        <dbReference type="ChEBI" id="CHEBI:65315"/>
    </reaction>
</comment>
<keyword evidence="7" id="KW-1185">Reference proteome</keyword>
<dbReference type="InterPro" id="IPR050188">
    <property type="entry name" value="RluA_PseudoU_synthase"/>
</dbReference>
<dbReference type="NCBIfam" id="TIGR00005">
    <property type="entry name" value="rluA_subfam"/>
    <property type="match status" value="1"/>
</dbReference>
<dbReference type="CDD" id="cd00165">
    <property type="entry name" value="S4"/>
    <property type="match status" value="1"/>
</dbReference>
<dbReference type="SMART" id="SM00363">
    <property type="entry name" value="S4"/>
    <property type="match status" value="1"/>
</dbReference>
<dbReference type="CDD" id="cd02869">
    <property type="entry name" value="PseudoU_synth_RluA_like"/>
    <property type="match status" value="1"/>
</dbReference>
<dbReference type="PANTHER" id="PTHR21600">
    <property type="entry name" value="MITOCHONDRIAL RNA PSEUDOURIDINE SYNTHASE"/>
    <property type="match status" value="1"/>
</dbReference>
<dbReference type="InterPro" id="IPR036986">
    <property type="entry name" value="S4_RNA-bd_sf"/>
</dbReference>